<reference evidence="2" key="1">
    <citation type="journal article" date="2019" name="Int. J. Syst. Evol. Microbiol.">
        <title>The Global Catalogue of Microorganisms (GCM) 10K type strain sequencing project: providing services to taxonomists for standard genome sequencing and annotation.</title>
        <authorList>
            <consortium name="The Broad Institute Genomics Platform"/>
            <consortium name="The Broad Institute Genome Sequencing Center for Infectious Disease"/>
            <person name="Wu L."/>
            <person name="Ma J."/>
        </authorList>
    </citation>
    <scope>NUCLEOTIDE SEQUENCE [LARGE SCALE GENOMIC DNA]</scope>
    <source>
        <strain evidence="2">JCM 18054</strain>
    </source>
</reference>
<dbReference type="EMBL" id="BAABIB010000065">
    <property type="protein sequence ID" value="GAA5163301.1"/>
    <property type="molecule type" value="Genomic_DNA"/>
</dbReference>
<accession>A0ABP9QK63</accession>
<sequence>MFVRDRLGVSPHTAPLGYEFTSYASRITGFRAAIVLPRANRWDQIHTISAAVGGSAPLRETVIAAARAA</sequence>
<organism evidence="1 2">
    <name type="scientific">Amycolatopsis dongchuanensis</name>
    <dbReference type="NCBI Taxonomy" id="1070866"/>
    <lineage>
        <taxon>Bacteria</taxon>
        <taxon>Bacillati</taxon>
        <taxon>Actinomycetota</taxon>
        <taxon>Actinomycetes</taxon>
        <taxon>Pseudonocardiales</taxon>
        <taxon>Pseudonocardiaceae</taxon>
        <taxon>Amycolatopsis</taxon>
    </lineage>
</organism>
<evidence type="ECO:0000313" key="1">
    <source>
        <dbReference type="EMBL" id="GAA5163301.1"/>
    </source>
</evidence>
<proteinExistence type="predicted"/>
<protein>
    <submittedName>
        <fullName evidence="1">Uncharacterized protein</fullName>
    </submittedName>
</protein>
<comment type="caution">
    <text evidence="1">The sequence shown here is derived from an EMBL/GenBank/DDBJ whole genome shotgun (WGS) entry which is preliminary data.</text>
</comment>
<keyword evidence="2" id="KW-1185">Reference proteome</keyword>
<evidence type="ECO:0000313" key="2">
    <source>
        <dbReference type="Proteomes" id="UP001500192"/>
    </source>
</evidence>
<gene>
    <name evidence="1" type="ORF">GCM10023214_31360</name>
</gene>
<name>A0ABP9QK63_9PSEU</name>
<dbReference type="Proteomes" id="UP001500192">
    <property type="component" value="Unassembled WGS sequence"/>
</dbReference>